<name>A0ABS0B7H5_9GAMM</name>
<sequence>MVMKIGVFSLLLAVGAGPVSAQEKPGLGDDDRFEGKPYPGCLEASEYGHAAFMSRYQDVPLSSLVEENHRRHEPDIAEAMDRIAMRAYKVRAVPASEAPRIAAVFRDTLYLSCVERLKQSRK</sequence>
<accession>A0ABS0B7H5</accession>
<proteinExistence type="predicted"/>
<evidence type="ECO:0000313" key="3">
    <source>
        <dbReference type="Proteomes" id="UP001429984"/>
    </source>
</evidence>
<organism evidence="2 3">
    <name type="scientific">Lysobacter niastensis</name>
    <dbReference type="NCBI Taxonomy" id="380629"/>
    <lineage>
        <taxon>Bacteria</taxon>
        <taxon>Pseudomonadati</taxon>
        <taxon>Pseudomonadota</taxon>
        <taxon>Gammaproteobacteria</taxon>
        <taxon>Lysobacterales</taxon>
        <taxon>Lysobacteraceae</taxon>
        <taxon>Lysobacter</taxon>
    </lineage>
</organism>
<evidence type="ECO:0000313" key="2">
    <source>
        <dbReference type="EMBL" id="MBF6023662.1"/>
    </source>
</evidence>
<feature type="chain" id="PRO_5045165823" description="Valyl-tRNA synthetase" evidence="1">
    <location>
        <begin position="22"/>
        <end position="122"/>
    </location>
</feature>
<keyword evidence="1" id="KW-0732">Signal</keyword>
<dbReference type="Proteomes" id="UP001429984">
    <property type="component" value="Unassembled WGS sequence"/>
</dbReference>
<gene>
    <name evidence="2" type="ORF">IU514_06450</name>
</gene>
<comment type="caution">
    <text evidence="2">The sequence shown here is derived from an EMBL/GenBank/DDBJ whole genome shotgun (WGS) entry which is preliminary data.</text>
</comment>
<feature type="signal peptide" evidence="1">
    <location>
        <begin position="1"/>
        <end position="21"/>
    </location>
</feature>
<reference evidence="2 3" key="1">
    <citation type="submission" date="2020-11" db="EMBL/GenBank/DDBJ databases">
        <title>Draft Genome Sequence and Secondary Metabolite Biosynthetic Potential of the Lysobacter niastensis Type strain DSM 18481.</title>
        <authorList>
            <person name="Turrini P."/>
            <person name="Artuso I."/>
            <person name="Tescari M."/>
            <person name="Lugli G.A."/>
            <person name="Frangipani E."/>
            <person name="Ventura M."/>
            <person name="Visca P."/>
        </authorList>
    </citation>
    <scope>NUCLEOTIDE SEQUENCE [LARGE SCALE GENOMIC DNA]</scope>
    <source>
        <strain evidence="2 3">DSM 18481</strain>
    </source>
</reference>
<dbReference type="RefSeq" id="WP_386760887.1">
    <property type="nucleotide sequence ID" value="NZ_JBHSNI010000002.1"/>
</dbReference>
<dbReference type="EMBL" id="JADLZT010000003">
    <property type="protein sequence ID" value="MBF6023662.1"/>
    <property type="molecule type" value="Genomic_DNA"/>
</dbReference>
<evidence type="ECO:0008006" key="4">
    <source>
        <dbReference type="Google" id="ProtNLM"/>
    </source>
</evidence>
<protein>
    <recommendedName>
        <fullName evidence="4">Valyl-tRNA synthetase</fullName>
    </recommendedName>
</protein>
<keyword evidence="3" id="KW-1185">Reference proteome</keyword>
<evidence type="ECO:0000256" key="1">
    <source>
        <dbReference type="SAM" id="SignalP"/>
    </source>
</evidence>